<evidence type="ECO:0008006" key="4">
    <source>
        <dbReference type="Google" id="ProtNLM"/>
    </source>
</evidence>
<feature type="compositionally biased region" description="Basic and acidic residues" evidence="1">
    <location>
        <begin position="282"/>
        <end position="292"/>
    </location>
</feature>
<evidence type="ECO:0000256" key="1">
    <source>
        <dbReference type="SAM" id="MobiDB-lite"/>
    </source>
</evidence>
<proteinExistence type="predicted"/>
<sequence length="305" mass="34500">MKLYRVQDEGMERSIAGIFQDSDVAFIHVPRAGSTSLQTAIFGQDGDKLPPRVFLAAEQIEARCSYGRFQEMYRIGCVRNPWARLVSAYEALRTVPLDGTAPAEDVIGSQLVRKLGSFPAVVDYLFKLHCKDALNDSRWPLPLPVLGSNIGQNFCPVQFRPQYTFLTDADGNLLVDALFALERIKEGVEMLKSGAADTRNLGRRLNVGKMPQLCEGPYGGDIDYLLYYHDPWLVMKVSRIYERDFRLFHYDGEGPPDEQCPRRTDQPRRDKTIKSIKKKKPAKDNVEGKSEEEPMSPSEQDCSVM</sequence>
<organism evidence="2 3">
    <name type="scientific">Hondaea fermentalgiana</name>
    <dbReference type="NCBI Taxonomy" id="2315210"/>
    <lineage>
        <taxon>Eukaryota</taxon>
        <taxon>Sar</taxon>
        <taxon>Stramenopiles</taxon>
        <taxon>Bigyra</taxon>
        <taxon>Labyrinthulomycetes</taxon>
        <taxon>Thraustochytrida</taxon>
        <taxon>Thraustochytriidae</taxon>
        <taxon>Hondaea</taxon>
    </lineage>
</organism>
<evidence type="ECO:0000313" key="3">
    <source>
        <dbReference type="Proteomes" id="UP000241890"/>
    </source>
</evidence>
<dbReference type="Proteomes" id="UP000241890">
    <property type="component" value="Unassembled WGS sequence"/>
</dbReference>
<comment type="caution">
    <text evidence="2">The sequence shown here is derived from an EMBL/GenBank/DDBJ whole genome shotgun (WGS) entry which is preliminary data.</text>
</comment>
<dbReference type="EMBL" id="BEYU01000148">
    <property type="protein sequence ID" value="GBG33224.1"/>
    <property type="molecule type" value="Genomic_DNA"/>
</dbReference>
<name>A0A2R5GYY8_9STRA</name>
<accession>A0A2R5GYY8</accession>
<gene>
    <name evidence="2" type="ORF">FCC1311_094482</name>
</gene>
<feature type="compositionally biased region" description="Basic and acidic residues" evidence="1">
    <location>
        <begin position="259"/>
        <end position="273"/>
    </location>
</feature>
<dbReference type="InterPro" id="IPR027417">
    <property type="entry name" value="P-loop_NTPase"/>
</dbReference>
<feature type="region of interest" description="Disordered" evidence="1">
    <location>
        <begin position="252"/>
        <end position="305"/>
    </location>
</feature>
<dbReference type="InParanoid" id="A0A2R5GYY8"/>
<dbReference type="AlphaFoldDB" id="A0A2R5GYY8"/>
<evidence type="ECO:0000313" key="2">
    <source>
        <dbReference type="EMBL" id="GBG33224.1"/>
    </source>
</evidence>
<keyword evidence="3" id="KW-1185">Reference proteome</keyword>
<protein>
    <recommendedName>
        <fullName evidence="4">Sulfotransferase family protein</fullName>
    </recommendedName>
</protein>
<dbReference type="SUPFAM" id="SSF52540">
    <property type="entry name" value="P-loop containing nucleoside triphosphate hydrolases"/>
    <property type="match status" value="1"/>
</dbReference>
<reference evidence="2 3" key="1">
    <citation type="submission" date="2017-12" db="EMBL/GenBank/DDBJ databases">
        <title>Sequencing, de novo assembly and annotation of complete genome of a new Thraustochytrid species, strain FCC1311.</title>
        <authorList>
            <person name="Sedici K."/>
            <person name="Godart F."/>
            <person name="Aiese Cigliano R."/>
            <person name="Sanseverino W."/>
            <person name="Barakat M."/>
            <person name="Ortet P."/>
            <person name="Marechal E."/>
            <person name="Cagnac O."/>
            <person name="Amato A."/>
        </authorList>
    </citation>
    <scope>NUCLEOTIDE SEQUENCE [LARGE SCALE GENOMIC DNA]</scope>
</reference>